<name>A0A0A9ECJ7_ARUDO</name>
<reference evidence="1" key="1">
    <citation type="submission" date="2014-09" db="EMBL/GenBank/DDBJ databases">
        <authorList>
            <person name="Magalhaes I.L.F."/>
            <person name="Oliveira U."/>
            <person name="Santos F.R."/>
            <person name="Vidigal T.H.D.A."/>
            <person name="Brescovit A.D."/>
            <person name="Santos A.J."/>
        </authorList>
    </citation>
    <scope>NUCLEOTIDE SEQUENCE</scope>
    <source>
        <tissue evidence="1">Shoot tissue taken approximately 20 cm above the soil surface</tissue>
    </source>
</reference>
<dbReference type="AlphaFoldDB" id="A0A0A9ECJ7"/>
<dbReference type="EMBL" id="GBRH01199421">
    <property type="protein sequence ID" value="JAD98474.1"/>
    <property type="molecule type" value="Transcribed_RNA"/>
</dbReference>
<organism evidence="1">
    <name type="scientific">Arundo donax</name>
    <name type="common">Giant reed</name>
    <name type="synonym">Donax arundinaceus</name>
    <dbReference type="NCBI Taxonomy" id="35708"/>
    <lineage>
        <taxon>Eukaryota</taxon>
        <taxon>Viridiplantae</taxon>
        <taxon>Streptophyta</taxon>
        <taxon>Embryophyta</taxon>
        <taxon>Tracheophyta</taxon>
        <taxon>Spermatophyta</taxon>
        <taxon>Magnoliopsida</taxon>
        <taxon>Liliopsida</taxon>
        <taxon>Poales</taxon>
        <taxon>Poaceae</taxon>
        <taxon>PACMAD clade</taxon>
        <taxon>Arundinoideae</taxon>
        <taxon>Arundineae</taxon>
        <taxon>Arundo</taxon>
    </lineage>
</organism>
<evidence type="ECO:0000313" key="1">
    <source>
        <dbReference type="EMBL" id="JAD98474.1"/>
    </source>
</evidence>
<protein>
    <submittedName>
        <fullName evidence="1">Uncharacterized protein</fullName>
    </submittedName>
</protein>
<accession>A0A0A9ECJ7</accession>
<reference evidence="1" key="2">
    <citation type="journal article" date="2015" name="Data Brief">
        <title>Shoot transcriptome of the giant reed, Arundo donax.</title>
        <authorList>
            <person name="Barrero R.A."/>
            <person name="Guerrero F.D."/>
            <person name="Moolhuijzen P."/>
            <person name="Goolsby J.A."/>
            <person name="Tidwell J."/>
            <person name="Bellgard S.E."/>
            <person name="Bellgard M.I."/>
        </authorList>
    </citation>
    <scope>NUCLEOTIDE SEQUENCE</scope>
    <source>
        <tissue evidence="1">Shoot tissue taken approximately 20 cm above the soil surface</tissue>
    </source>
</reference>
<proteinExistence type="predicted"/>
<sequence length="16" mass="1512">MATDAEAEGAVTSGSD</sequence>